<dbReference type="PANTHER" id="PTHR43626">
    <property type="entry name" value="ACYL-COA N-ACYLTRANSFERASE"/>
    <property type="match status" value="1"/>
</dbReference>
<gene>
    <name evidence="4" type="ORF">ACFYKX_19610</name>
</gene>
<dbReference type="Pfam" id="PF00583">
    <property type="entry name" value="Acetyltransf_1"/>
    <property type="match status" value="1"/>
</dbReference>
<dbReference type="InterPro" id="IPR016181">
    <property type="entry name" value="Acyl_CoA_acyltransferase"/>
</dbReference>
<evidence type="ECO:0000259" key="3">
    <source>
        <dbReference type="PROSITE" id="PS51186"/>
    </source>
</evidence>
<dbReference type="GO" id="GO:0016746">
    <property type="term" value="F:acyltransferase activity"/>
    <property type="evidence" value="ECO:0007669"/>
    <property type="project" value="UniProtKB-KW"/>
</dbReference>
<feature type="domain" description="N-acetyltransferase" evidence="3">
    <location>
        <begin position="1"/>
        <end position="134"/>
    </location>
</feature>
<comment type="caution">
    <text evidence="4">The sequence shown here is derived from an EMBL/GenBank/DDBJ whole genome shotgun (WGS) entry which is preliminary data.</text>
</comment>
<sequence>MIYKTSLEHITPEMLNVFFVGWPNPPQPETHLKLLKNSYKIVVALDEETKSVIGFISAISDGVLSAYIPLLEVLPEYQGRGIGQELVRRMLLELKDIYMVDLLCDENLQAYYEKAGMVKANGMLIRNYEMQSGK</sequence>
<dbReference type="InterPro" id="IPR045039">
    <property type="entry name" value="NSI-like"/>
</dbReference>
<dbReference type="PROSITE" id="PS51186">
    <property type="entry name" value="GNAT"/>
    <property type="match status" value="1"/>
</dbReference>
<evidence type="ECO:0000313" key="4">
    <source>
        <dbReference type="EMBL" id="MFE8702815.1"/>
    </source>
</evidence>
<name>A0ABW6KHU7_9BACI</name>
<organism evidence="4 5">
    <name type="scientific">Cytobacillus spartinae</name>
    <dbReference type="NCBI Taxonomy" id="3299023"/>
    <lineage>
        <taxon>Bacteria</taxon>
        <taxon>Bacillati</taxon>
        <taxon>Bacillota</taxon>
        <taxon>Bacilli</taxon>
        <taxon>Bacillales</taxon>
        <taxon>Bacillaceae</taxon>
        <taxon>Cytobacillus</taxon>
    </lineage>
</organism>
<dbReference type="PANTHER" id="PTHR43626:SF4">
    <property type="entry name" value="GCN5-RELATED N-ACETYLTRANSFERASE 2, CHLOROPLASTIC"/>
    <property type="match status" value="1"/>
</dbReference>
<reference evidence="4 5" key="1">
    <citation type="submission" date="2024-08" db="EMBL/GenBank/DDBJ databases">
        <title>Two novel Cytobacillus novel species.</title>
        <authorList>
            <person name="Liu G."/>
        </authorList>
    </citation>
    <scope>NUCLEOTIDE SEQUENCE [LARGE SCALE GENOMIC DNA]</scope>
    <source>
        <strain evidence="4 5">FJAT-54145</strain>
    </source>
</reference>
<protein>
    <submittedName>
        <fullName evidence="4">GNAT family N-acetyltransferase</fullName>
        <ecNumber evidence="4">2.3.-.-</ecNumber>
    </submittedName>
</protein>
<dbReference type="EMBL" id="JBIACK010000011">
    <property type="protein sequence ID" value="MFE8702815.1"/>
    <property type="molecule type" value="Genomic_DNA"/>
</dbReference>
<evidence type="ECO:0000313" key="5">
    <source>
        <dbReference type="Proteomes" id="UP001601059"/>
    </source>
</evidence>
<evidence type="ECO:0000256" key="2">
    <source>
        <dbReference type="ARBA" id="ARBA00023315"/>
    </source>
</evidence>
<dbReference type="InterPro" id="IPR000182">
    <property type="entry name" value="GNAT_dom"/>
</dbReference>
<dbReference type="Gene3D" id="3.40.630.30">
    <property type="match status" value="1"/>
</dbReference>
<evidence type="ECO:0000256" key="1">
    <source>
        <dbReference type="ARBA" id="ARBA00022679"/>
    </source>
</evidence>
<dbReference type="RefSeq" id="WP_389362802.1">
    <property type="nucleotide sequence ID" value="NZ_JBIACK010000011.1"/>
</dbReference>
<accession>A0ABW6KHU7</accession>
<proteinExistence type="predicted"/>
<keyword evidence="5" id="KW-1185">Reference proteome</keyword>
<keyword evidence="2 4" id="KW-0012">Acyltransferase</keyword>
<keyword evidence="1 4" id="KW-0808">Transferase</keyword>
<dbReference type="CDD" id="cd04301">
    <property type="entry name" value="NAT_SF"/>
    <property type="match status" value="1"/>
</dbReference>
<dbReference type="SUPFAM" id="SSF55729">
    <property type="entry name" value="Acyl-CoA N-acyltransferases (Nat)"/>
    <property type="match status" value="1"/>
</dbReference>
<dbReference type="Proteomes" id="UP001601059">
    <property type="component" value="Unassembled WGS sequence"/>
</dbReference>
<dbReference type="EC" id="2.3.-.-" evidence="4"/>